<keyword evidence="5" id="KW-0433">Leucine-rich repeat</keyword>
<keyword evidence="11" id="KW-0509">mRNA transport</keyword>
<accession>A0A8J6G525</accession>
<dbReference type="SUPFAM" id="SSF54427">
    <property type="entry name" value="NTF2-like"/>
    <property type="match status" value="1"/>
</dbReference>
<dbReference type="InterPro" id="IPR009060">
    <property type="entry name" value="UBA-like_sf"/>
</dbReference>
<dbReference type="InterPro" id="IPR057125">
    <property type="entry name" value="NXF1/2/3/5-like_LRR"/>
</dbReference>
<evidence type="ECO:0000256" key="6">
    <source>
        <dbReference type="ARBA" id="ARBA00022701"/>
    </source>
</evidence>
<dbReference type="SUPFAM" id="SSF55307">
    <property type="entry name" value="Tubulin C-terminal domain-like"/>
    <property type="match status" value="1"/>
</dbReference>
<keyword evidence="7" id="KW-0479">Metal-binding</keyword>
<evidence type="ECO:0000256" key="12">
    <source>
        <dbReference type="ARBA" id="ARBA00023134"/>
    </source>
</evidence>
<dbReference type="FunFam" id="1.10.287.600:FF:000005">
    <property type="entry name" value="Tubulin alpha chain"/>
    <property type="match status" value="1"/>
</dbReference>
<dbReference type="InterPro" id="IPR035979">
    <property type="entry name" value="RBD_domain_sf"/>
</dbReference>
<dbReference type="InterPro" id="IPR012677">
    <property type="entry name" value="Nucleotide-bd_a/b_plait_sf"/>
</dbReference>
<evidence type="ECO:0000256" key="5">
    <source>
        <dbReference type="ARBA" id="ARBA00022614"/>
    </source>
</evidence>
<dbReference type="SMART" id="SM00865">
    <property type="entry name" value="Tubulin_C"/>
    <property type="match status" value="1"/>
</dbReference>
<comment type="similarity">
    <text evidence="3">Belongs to the tubulin family.</text>
</comment>
<evidence type="ECO:0000256" key="9">
    <source>
        <dbReference type="ARBA" id="ARBA00022741"/>
    </source>
</evidence>
<evidence type="ECO:0000313" key="18">
    <source>
        <dbReference type="Proteomes" id="UP000710432"/>
    </source>
</evidence>
<dbReference type="Gene3D" id="1.10.287.600">
    <property type="entry name" value="Helix hairpin bin"/>
    <property type="match status" value="1"/>
</dbReference>
<dbReference type="Pfam" id="PF03943">
    <property type="entry name" value="TAP_C"/>
    <property type="match status" value="1"/>
</dbReference>
<keyword evidence="12" id="KW-0342">GTP-binding</keyword>
<dbReference type="PANTHER" id="PTHR10662:SF45">
    <property type="entry name" value="NUCLEAR RNA EXPORT FACTOR 7"/>
    <property type="match status" value="1"/>
</dbReference>
<dbReference type="SUPFAM" id="SSF54928">
    <property type="entry name" value="RNA-binding domain, RBD"/>
    <property type="match status" value="1"/>
</dbReference>
<comment type="caution">
    <text evidence="17">The sequence shown here is derived from an EMBL/GenBank/DDBJ whole genome shotgun (WGS) entry which is preliminary data.</text>
</comment>
<dbReference type="GO" id="GO:0003723">
    <property type="term" value="F:RNA binding"/>
    <property type="evidence" value="ECO:0007669"/>
    <property type="project" value="InterPro"/>
</dbReference>
<dbReference type="InterPro" id="IPR005637">
    <property type="entry name" value="TAP_C_dom"/>
</dbReference>
<dbReference type="EMBL" id="JAATJU010024999">
    <property type="protein sequence ID" value="KAH0504597.1"/>
    <property type="molecule type" value="Genomic_DNA"/>
</dbReference>
<keyword evidence="4" id="KW-0813">Transport</keyword>
<dbReference type="GO" id="GO:0005634">
    <property type="term" value="C:nucleus"/>
    <property type="evidence" value="ECO:0007669"/>
    <property type="project" value="UniProtKB-SubCell"/>
</dbReference>
<evidence type="ECO:0000256" key="1">
    <source>
        <dbReference type="ARBA" id="ARBA00004123"/>
    </source>
</evidence>
<dbReference type="InterPro" id="IPR032675">
    <property type="entry name" value="LRR_dom_sf"/>
</dbReference>
<evidence type="ECO:0000256" key="10">
    <source>
        <dbReference type="ARBA" id="ARBA00022801"/>
    </source>
</evidence>
<evidence type="ECO:0000259" key="16">
    <source>
        <dbReference type="PROSITE" id="PS51281"/>
    </source>
</evidence>
<feature type="domain" description="NTF2" evidence="15">
    <location>
        <begin position="416"/>
        <end position="558"/>
    </location>
</feature>
<evidence type="ECO:0000259" key="15">
    <source>
        <dbReference type="PROSITE" id="PS50177"/>
    </source>
</evidence>
<comment type="subcellular location">
    <subcellularLocation>
        <location evidence="1">Nucleus</location>
    </subcellularLocation>
</comment>
<keyword evidence="13" id="KW-0539">Nucleus</keyword>
<dbReference type="PANTHER" id="PTHR10662">
    <property type="entry name" value="NUCLEAR RNA EXPORT FACTOR"/>
    <property type="match status" value="1"/>
</dbReference>
<dbReference type="CDD" id="cd14342">
    <property type="entry name" value="UBA_TAP-C"/>
    <property type="match status" value="1"/>
</dbReference>
<dbReference type="InterPro" id="IPR037103">
    <property type="entry name" value="Tubulin/FtsZ-like_C"/>
</dbReference>
<dbReference type="InterPro" id="IPR002452">
    <property type="entry name" value="Alpha_tubulin"/>
</dbReference>
<dbReference type="InterPro" id="IPR018222">
    <property type="entry name" value="Nuclear_transport_factor_2_euk"/>
</dbReference>
<evidence type="ECO:0000256" key="2">
    <source>
        <dbReference type="ARBA" id="ARBA00009285"/>
    </source>
</evidence>
<dbReference type="GO" id="GO:0016787">
    <property type="term" value="F:hydrolase activity"/>
    <property type="evidence" value="ECO:0007669"/>
    <property type="project" value="UniProtKB-KW"/>
</dbReference>
<dbReference type="FunFam" id="1.10.8.10:FF:000018">
    <property type="entry name" value="Nuclear RNA export factor 1"/>
    <property type="match status" value="1"/>
</dbReference>
<gene>
    <name evidence="17" type="ORF">LTLLF_183000</name>
</gene>
<dbReference type="GO" id="GO:0005737">
    <property type="term" value="C:cytoplasm"/>
    <property type="evidence" value="ECO:0007669"/>
    <property type="project" value="InterPro"/>
</dbReference>
<evidence type="ECO:0000256" key="14">
    <source>
        <dbReference type="ARBA" id="ARBA00049117"/>
    </source>
</evidence>
<evidence type="ECO:0000256" key="8">
    <source>
        <dbReference type="ARBA" id="ARBA00022737"/>
    </source>
</evidence>
<evidence type="ECO:0000256" key="13">
    <source>
        <dbReference type="ARBA" id="ARBA00023242"/>
    </source>
</evidence>
<dbReference type="FunFam" id="3.30.1330.20:FF:000014">
    <property type="entry name" value="Tubulin alpha chain"/>
    <property type="match status" value="1"/>
</dbReference>
<dbReference type="Proteomes" id="UP000710432">
    <property type="component" value="Unassembled WGS sequence"/>
</dbReference>
<dbReference type="GO" id="GO:0007017">
    <property type="term" value="P:microtubule-based process"/>
    <property type="evidence" value="ECO:0007669"/>
    <property type="project" value="InterPro"/>
</dbReference>
<evidence type="ECO:0000313" key="17">
    <source>
        <dbReference type="EMBL" id="KAH0504597.1"/>
    </source>
</evidence>
<reference evidence="17" key="1">
    <citation type="submission" date="2020-03" db="EMBL/GenBank/DDBJ databases">
        <title>Studies in the Genomics of Life Span.</title>
        <authorList>
            <person name="Glass D."/>
        </authorList>
    </citation>
    <scope>NUCLEOTIDE SEQUENCE</scope>
    <source>
        <strain evidence="17">LTLLF</strain>
        <tissue evidence="17">Muscle</tissue>
    </source>
</reference>
<dbReference type="AlphaFoldDB" id="A0A8J6G525"/>
<dbReference type="InterPro" id="IPR018316">
    <property type="entry name" value="Tubulin/FtsZ_2-layer-sand-dom"/>
</dbReference>
<dbReference type="Pfam" id="PF24048">
    <property type="entry name" value="LRR_NXF1-5"/>
    <property type="match status" value="1"/>
</dbReference>
<proteinExistence type="inferred from homology"/>
<dbReference type="SMART" id="SM00804">
    <property type="entry name" value="TAP_C"/>
    <property type="match status" value="1"/>
</dbReference>
<dbReference type="InterPro" id="IPR032710">
    <property type="entry name" value="NTF2-like_dom_sf"/>
</dbReference>
<dbReference type="Gene3D" id="3.80.10.10">
    <property type="entry name" value="Ribonuclease Inhibitor"/>
    <property type="match status" value="1"/>
</dbReference>
<sequence length="684" mass="77857">MVKCDPRHGKYMACCLLYRGDVVPKDVNAAIATIKTKRTIQFADWCPTGFKVGINYQPPTVVPGGDLAKVQRAVCMLSNTTAIAEAWARLDHKFDLMYAKRAFVHWYVGEGMEEGEFSEAREDMAALEKDYEEVGVDSVEGEESYCGKNRVLLGRKRDYVSSLGHTGKRKGHYEHMGTPYAVRPKNREDQHREDQIQITVWKDGKSQKREVGQHQEDGTLGSWFKVTFQCERHQIRFFVQDASTACALKDVSYKIRDEDSYKIPIFVNPSEVPYSVQNRLTQVQMEQLKLALKKRYDVSQHALDLQNLYFDPDLLDQKIDMVLSRRSCMTAALQIIQEDFPELLSLNLSCNRLFRLDSLFDVGEKAPQVKTLNLSENKLKTVWELEKVKGLKLEELWLEGNPLCSTFPNHSAYVRYYLIYDYGNRQNLLSVYNEQACFSLTILSGMCKYLKNEVDIKNPKEFHHQRQVLKYRKQDIVDFLGALPQTLHAFSAFQVDMCFQTHPAHRPSWSDRGLCLSTPQLLVEESSQGCIHAFMRTFTATLDRGNSNLCIVNDQLLVRNLSPDEAQGASEILLPTSCASFKLAPSQEQQRMAQAFSVQSGMKLEWSQKCLEDNGWDYNRAAEAFTVLQSVPKMGSGERRVNLYPEPRPFQASPNIWTTAAVQAPILPPHSGSSGHTAPGRAVR</sequence>
<dbReference type="InterPro" id="IPR008280">
    <property type="entry name" value="Tub_FtsZ_C"/>
</dbReference>
<feature type="domain" description="TAP-C" evidence="16">
    <location>
        <begin position="587"/>
        <end position="639"/>
    </location>
</feature>
<dbReference type="GO" id="GO:0005874">
    <property type="term" value="C:microtubule"/>
    <property type="evidence" value="ECO:0007669"/>
    <property type="project" value="UniProtKB-KW"/>
</dbReference>
<protein>
    <submittedName>
        <fullName evidence="17">Nuclear RNA export factor 2</fullName>
    </submittedName>
</protein>
<dbReference type="GO" id="GO:0005525">
    <property type="term" value="F:GTP binding"/>
    <property type="evidence" value="ECO:0007669"/>
    <property type="project" value="UniProtKB-KW"/>
</dbReference>
<evidence type="ECO:0000256" key="11">
    <source>
        <dbReference type="ARBA" id="ARBA00022816"/>
    </source>
</evidence>
<dbReference type="PROSITE" id="PS50177">
    <property type="entry name" value="NTF2_DOMAIN"/>
    <property type="match status" value="1"/>
</dbReference>
<organism evidence="17 18">
    <name type="scientific">Microtus ochrogaster</name>
    <name type="common">Prairie vole</name>
    <dbReference type="NCBI Taxonomy" id="79684"/>
    <lineage>
        <taxon>Eukaryota</taxon>
        <taxon>Metazoa</taxon>
        <taxon>Chordata</taxon>
        <taxon>Craniata</taxon>
        <taxon>Vertebrata</taxon>
        <taxon>Euteleostomi</taxon>
        <taxon>Mammalia</taxon>
        <taxon>Eutheria</taxon>
        <taxon>Euarchontoglires</taxon>
        <taxon>Glires</taxon>
        <taxon>Rodentia</taxon>
        <taxon>Myomorpha</taxon>
        <taxon>Muroidea</taxon>
        <taxon>Cricetidae</taxon>
        <taxon>Arvicolinae</taxon>
        <taxon>Microtus</taxon>
    </lineage>
</organism>
<dbReference type="GO" id="GO:0016973">
    <property type="term" value="P:poly(A)+ mRNA export from nucleus"/>
    <property type="evidence" value="ECO:0007669"/>
    <property type="project" value="TreeGrafter"/>
</dbReference>
<dbReference type="PROSITE" id="PS51281">
    <property type="entry name" value="TAP_C"/>
    <property type="match status" value="1"/>
</dbReference>
<evidence type="ECO:0000256" key="7">
    <source>
        <dbReference type="ARBA" id="ARBA00022723"/>
    </source>
</evidence>
<dbReference type="PRINTS" id="PR01162">
    <property type="entry name" value="ALPHATUBULIN"/>
</dbReference>
<dbReference type="InterPro" id="IPR023123">
    <property type="entry name" value="Tubulin_C"/>
</dbReference>
<dbReference type="Gene3D" id="3.30.70.330">
    <property type="match status" value="1"/>
</dbReference>
<dbReference type="Gene3D" id="3.10.450.50">
    <property type="match status" value="1"/>
</dbReference>
<dbReference type="GO" id="GO:0005200">
    <property type="term" value="F:structural constituent of cytoskeleton"/>
    <property type="evidence" value="ECO:0007669"/>
    <property type="project" value="InterPro"/>
</dbReference>
<dbReference type="Gene3D" id="3.30.1330.20">
    <property type="entry name" value="Tubulin/FtsZ, C-terminal domain"/>
    <property type="match status" value="1"/>
</dbReference>
<dbReference type="Gene3D" id="1.10.8.10">
    <property type="entry name" value="DNA helicase RuvA subunit, C-terminal domain"/>
    <property type="match status" value="1"/>
</dbReference>
<dbReference type="SUPFAM" id="SSF52058">
    <property type="entry name" value="L domain-like"/>
    <property type="match status" value="1"/>
</dbReference>
<name>A0A8J6G525_MICOH</name>
<evidence type="ECO:0000256" key="3">
    <source>
        <dbReference type="ARBA" id="ARBA00009636"/>
    </source>
</evidence>
<keyword evidence="8" id="KW-0677">Repeat</keyword>
<keyword evidence="10" id="KW-0378">Hydrolase</keyword>
<keyword evidence="9" id="KW-0547">Nucleotide-binding</keyword>
<dbReference type="Pfam" id="PF03953">
    <property type="entry name" value="Tubulin_C"/>
    <property type="match status" value="1"/>
</dbReference>
<dbReference type="InterPro" id="IPR030217">
    <property type="entry name" value="NXF_fam"/>
</dbReference>
<evidence type="ECO:0000256" key="4">
    <source>
        <dbReference type="ARBA" id="ARBA00022448"/>
    </source>
</evidence>
<dbReference type="Pfam" id="PF09162">
    <property type="entry name" value="Tap-RNA_bind"/>
    <property type="match status" value="1"/>
</dbReference>
<comment type="catalytic activity">
    <reaction evidence="14">
        <text>GTP + H2O = GDP + phosphate + H(+)</text>
        <dbReference type="Rhea" id="RHEA:19669"/>
        <dbReference type="ChEBI" id="CHEBI:15377"/>
        <dbReference type="ChEBI" id="CHEBI:15378"/>
        <dbReference type="ChEBI" id="CHEBI:37565"/>
        <dbReference type="ChEBI" id="CHEBI:43474"/>
        <dbReference type="ChEBI" id="CHEBI:58189"/>
    </reaction>
    <physiologicalReaction direction="left-to-right" evidence="14">
        <dbReference type="Rhea" id="RHEA:19670"/>
    </physiologicalReaction>
</comment>
<comment type="similarity">
    <text evidence="2">Belongs to the NXF family.</text>
</comment>
<dbReference type="InterPro" id="IPR015245">
    <property type="entry name" value="Tap_RNA-bd"/>
</dbReference>
<keyword evidence="6" id="KW-0493">Microtubule</keyword>
<dbReference type="SUPFAM" id="SSF46934">
    <property type="entry name" value="UBA-like"/>
    <property type="match status" value="1"/>
</dbReference>